<organism evidence="1 2">
    <name type="scientific">Lacticaseibacillus manihotivorans DSM 13343 = JCM 12514</name>
    <dbReference type="NCBI Taxonomy" id="1423769"/>
    <lineage>
        <taxon>Bacteria</taxon>
        <taxon>Bacillati</taxon>
        <taxon>Bacillota</taxon>
        <taxon>Bacilli</taxon>
        <taxon>Lactobacillales</taxon>
        <taxon>Lactobacillaceae</taxon>
        <taxon>Lacticaseibacillus</taxon>
    </lineage>
</organism>
<evidence type="ECO:0000313" key="1">
    <source>
        <dbReference type="EMBL" id="KRL52991.1"/>
    </source>
</evidence>
<comment type="caution">
    <text evidence="1">The sequence shown here is derived from an EMBL/GenBank/DDBJ whole genome shotgun (WGS) entry which is preliminary data.</text>
</comment>
<dbReference type="AlphaFoldDB" id="A0A0R1R7G2"/>
<keyword evidence="2" id="KW-1185">Reference proteome</keyword>
<proteinExistence type="predicted"/>
<accession>A0A0R1R7G2</accession>
<dbReference type="EMBL" id="AZEU01000023">
    <property type="protein sequence ID" value="KRL52991.1"/>
    <property type="molecule type" value="Genomic_DNA"/>
</dbReference>
<sequence length="156" mass="17694">MTRPTIAIFLARFNFFPNSSILVGIKLNVRVPIVRRSENLWAPATWRHCEKLDKLPVRPAPEIDQSPADVLLPRFKTKENHFVSKSAGRICACRQKTASYLIPLPRAIVQFSSVLPSRFHPQIFSVAITSLRIKSAHVLPSLIFLNVAEHCRCRTP</sequence>
<dbReference type="Proteomes" id="UP000051790">
    <property type="component" value="Unassembled WGS sequence"/>
</dbReference>
<evidence type="ECO:0000313" key="2">
    <source>
        <dbReference type="Proteomes" id="UP000051790"/>
    </source>
</evidence>
<name>A0A0R1R7G2_9LACO</name>
<gene>
    <name evidence="1" type="ORF">FD01_GL001626</name>
</gene>
<protein>
    <submittedName>
        <fullName evidence="1">Uncharacterized protein</fullName>
    </submittedName>
</protein>
<dbReference type="PATRIC" id="fig|1423769.4.peg.1740"/>
<reference evidence="1 2" key="1">
    <citation type="journal article" date="2015" name="Genome Announc.">
        <title>Expanding the biotechnology potential of lactobacilli through comparative genomics of 213 strains and associated genera.</title>
        <authorList>
            <person name="Sun Z."/>
            <person name="Harris H.M."/>
            <person name="McCann A."/>
            <person name="Guo C."/>
            <person name="Argimon S."/>
            <person name="Zhang W."/>
            <person name="Yang X."/>
            <person name="Jeffery I.B."/>
            <person name="Cooney J.C."/>
            <person name="Kagawa T.F."/>
            <person name="Liu W."/>
            <person name="Song Y."/>
            <person name="Salvetti E."/>
            <person name="Wrobel A."/>
            <person name="Rasinkangas P."/>
            <person name="Parkhill J."/>
            <person name="Rea M.C."/>
            <person name="O'Sullivan O."/>
            <person name="Ritari J."/>
            <person name="Douillard F.P."/>
            <person name="Paul Ross R."/>
            <person name="Yang R."/>
            <person name="Briner A.E."/>
            <person name="Felis G.E."/>
            <person name="de Vos W.M."/>
            <person name="Barrangou R."/>
            <person name="Klaenhammer T.R."/>
            <person name="Caufield P.W."/>
            <person name="Cui Y."/>
            <person name="Zhang H."/>
            <person name="O'Toole P.W."/>
        </authorList>
    </citation>
    <scope>NUCLEOTIDE SEQUENCE [LARGE SCALE GENOMIC DNA]</scope>
    <source>
        <strain evidence="1 2">DSM 13343</strain>
    </source>
</reference>